<dbReference type="HOGENOM" id="CLU_2869766_0_0_1"/>
<name>K1QEJ4_MAGGI</name>
<dbReference type="AlphaFoldDB" id="K1QEJ4"/>
<gene>
    <name evidence="1" type="ORF">CGI_10007264</name>
</gene>
<organism evidence="1">
    <name type="scientific">Magallana gigas</name>
    <name type="common">Pacific oyster</name>
    <name type="synonym">Crassostrea gigas</name>
    <dbReference type="NCBI Taxonomy" id="29159"/>
    <lineage>
        <taxon>Eukaryota</taxon>
        <taxon>Metazoa</taxon>
        <taxon>Spiralia</taxon>
        <taxon>Lophotrochozoa</taxon>
        <taxon>Mollusca</taxon>
        <taxon>Bivalvia</taxon>
        <taxon>Autobranchia</taxon>
        <taxon>Pteriomorphia</taxon>
        <taxon>Ostreida</taxon>
        <taxon>Ostreoidea</taxon>
        <taxon>Ostreidae</taxon>
        <taxon>Magallana</taxon>
    </lineage>
</organism>
<proteinExistence type="predicted"/>
<dbReference type="EMBL" id="JH822990">
    <property type="protein sequence ID" value="EKC19936.1"/>
    <property type="molecule type" value="Genomic_DNA"/>
</dbReference>
<sequence length="64" mass="7272">MIDEQVLQLILISLVATNVSARGSMVWEDSAEYPERTHVSKRATTIPYHTQPLSFTRIELGSQR</sequence>
<protein>
    <submittedName>
        <fullName evidence="1">Uncharacterized protein</fullName>
    </submittedName>
</protein>
<reference evidence="1" key="1">
    <citation type="journal article" date="2012" name="Nature">
        <title>The oyster genome reveals stress adaptation and complexity of shell formation.</title>
        <authorList>
            <person name="Zhang G."/>
            <person name="Fang X."/>
            <person name="Guo X."/>
            <person name="Li L."/>
            <person name="Luo R."/>
            <person name="Xu F."/>
            <person name="Yang P."/>
            <person name="Zhang L."/>
            <person name="Wang X."/>
            <person name="Qi H."/>
            <person name="Xiong Z."/>
            <person name="Que H."/>
            <person name="Xie Y."/>
            <person name="Holland P.W."/>
            <person name="Paps J."/>
            <person name="Zhu Y."/>
            <person name="Wu F."/>
            <person name="Chen Y."/>
            <person name="Wang J."/>
            <person name="Peng C."/>
            <person name="Meng J."/>
            <person name="Yang L."/>
            <person name="Liu J."/>
            <person name="Wen B."/>
            <person name="Zhang N."/>
            <person name="Huang Z."/>
            <person name="Zhu Q."/>
            <person name="Feng Y."/>
            <person name="Mount A."/>
            <person name="Hedgecock D."/>
            <person name="Xu Z."/>
            <person name="Liu Y."/>
            <person name="Domazet-Loso T."/>
            <person name="Du Y."/>
            <person name="Sun X."/>
            <person name="Zhang S."/>
            <person name="Liu B."/>
            <person name="Cheng P."/>
            <person name="Jiang X."/>
            <person name="Li J."/>
            <person name="Fan D."/>
            <person name="Wang W."/>
            <person name="Fu W."/>
            <person name="Wang T."/>
            <person name="Wang B."/>
            <person name="Zhang J."/>
            <person name="Peng Z."/>
            <person name="Li Y."/>
            <person name="Li N."/>
            <person name="Wang J."/>
            <person name="Chen M."/>
            <person name="He Y."/>
            <person name="Tan F."/>
            <person name="Song X."/>
            <person name="Zheng Q."/>
            <person name="Huang R."/>
            <person name="Yang H."/>
            <person name="Du X."/>
            <person name="Chen L."/>
            <person name="Yang M."/>
            <person name="Gaffney P.M."/>
            <person name="Wang S."/>
            <person name="Luo L."/>
            <person name="She Z."/>
            <person name="Ming Y."/>
            <person name="Huang W."/>
            <person name="Zhang S."/>
            <person name="Huang B."/>
            <person name="Zhang Y."/>
            <person name="Qu T."/>
            <person name="Ni P."/>
            <person name="Miao G."/>
            <person name="Wang J."/>
            <person name="Wang Q."/>
            <person name="Steinberg C.E."/>
            <person name="Wang H."/>
            <person name="Li N."/>
            <person name="Qian L."/>
            <person name="Zhang G."/>
            <person name="Li Y."/>
            <person name="Yang H."/>
            <person name="Liu X."/>
            <person name="Wang J."/>
            <person name="Yin Y."/>
            <person name="Wang J."/>
        </authorList>
    </citation>
    <scope>NUCLEOTIDE SEQUENCE [LARGE SCALE GENOMIC DNA]</scope>
    <source>
        <strain evidence="1">05x7-T-G4-1.051#20</strain>
    </source>
</reference>
<dbReference type="InParanoid" id="K1QEJ4"/>
<accession>K1QEJ4</accession>
<evidence type="ECO:0000313" key="1">
    <source>
        <dbReference type="EMBL" id="EKC19936.1"/>
    </source>
</evidence>